<dbReference type="Pfam" id="PF07958">
    <property type="entry name" value="DUF1688"/>
    <property type="match status" value="1"/>
</dbReference>
<dbReference type="PANTHER" id="PTHR31687">
    <property type="match status" value="1"/>
</dbReference>
<protein>
    <submittedName>
        <fullName evidence="2">URC4/urg3 family protein</fullName>
    </submittedName>
</protein>
<keyword evidence="3" id="KW-1185">Reference proteome</keyword>
<evidence type="ECO:0000313" key="2">
    <source>
        <dbReference type="EMBL" id="MDJ1157658.1"/>
    </source>
</evidence>
<evidence type="ECO:0000313" key="3">
    <source>
        <dbReference type="Proteomes" id="UP001321492"/>
    </source>
</evidence>
<organism evidence="2 3">
    <name type="scientific">Chelatococcus albus</name>
    <dbReference type="NCBI Taxonomy" id="3047466"/>
    <lineage>
        <taxon>Bacteria</taxon>
        <taxon>Pseudomonadati</taxon>
        <taxon>Pseudomonadota</taxon>
        <taxon>Alphaproteobacteria</taxon>
        <taxon>Hyphomicrobiales</taxon>
        <taxon>Chelatococcaceae</taxon>
        <taxon>Chelatococcus</taxon>
    </lineage>
</organism>
<feature type="region of interest" description="Disordered" evidence="1">
    <location>
        <begin position="398"/>
        <end position="418"/>
    </location>
</feature>
<dbReference type="EMBL" id="JASJEV010000002">
    <property type="protein sequence ID" value="MDJ1157658.1"/>
    <property type="molecule type" value="Genomic_DNA"/>
</dbReference>
<dbReference type="RefSeq" id="WP_283739636.1">
    <property type="nucleotide sequence ID" value="NZ_JASJEV010000002.1"/>
</dbReference>
<accession>A0ABT7AE78</accession>
<dbReference type="Proteomes" id="UP001321492">
    <property type="component" value="Unassembled WGS sequence"/>
</dbReference>
<name>A0ABT7AE78_9HYPH</name>
<sequence>MHEPAPDAPTLADAARGLLSARAVRERARAMLALAREDGLLACTVDLDRLPATADYVLDTMRRNYPALDIPFHARWRHFSVGGFDRWGTLTRNRRWTSAIERGRAAFDIAIVSVLLDAGAGPGWSYAERETGERYARSEGLAVASLRMAEAGLFSSDPRHPLRADAGALQAVTPELLARGFAAGPDNPLVGLPGRASLLNRLGAVVAANPDVFAWVDDPRPGGLFDYLLAQAEGGTLPAEAILSAILTHLGPIWPARLSLGGVDLGDTWEHPLAPGTDGTAGLVPFHKLSQWLAYSLIEPLQEAGIAVTHIDGLTGLPEYRNGGLLLDMGVIRLKDAADGGRTHSVGSPLVVEWRALTVALLDEIAALVRQRLGRTAEELPLAKVLEGGTWSAGRRMARERRGNGSPPLSIVSDGTVF</sequence>
<dbReference type="PANTHER" id="PTHR31687:SF3">
    <property type="entry name" value="PROTEIN URG3"/>
    <property type="match status" value="1"/>
</dbReference>
<gene>
    <name evidence="2" type="ORF">QNA08_05360</name>
</gene>
<comment type="caution">
    <text evidence="2">The sequence shown here is derived from an EMBL/GenBank/DDBJ whole genome shotgun (WGS) entry which is preliminary data.</text>
</comment>
<dbReference type="InterPro" id="IPR012469">
    <property type="entry name" value="DUF1688"/>
</dbReference>
<reference evidence="2 3" key="1">
    <citation type="submission" date="2023-05" db="EMBL/GenBank/DDBJ databases">
        <title>Chelatococcus sp. nov., a moderately thermophilic bacterium isolated from hot spring microbial mat.</title>
        <authorList>
            <person name="Hu C.-J."/>
            <person name="Li W.-J."/>
        </authorList>
    </citation>
    <scope>NUCLEOTIDE SEQUENCE [LARGE SCALE GENOMIC DNA]</scope>
    <source>
        <strain evidence="2 3">SYSU G07232</strain>
    </source>
</reference>
<evidence type="ECO:0000256" key="1">
    <source>
        <dbReference type="SAM" id="MobiDB-lite"/>
    </source>
</evidence>
<proteinExistence type="predicted"/>